<dbReference type="AlphaFoldDB" id="A0A3S3R275"/>
<reference evidence="1 2" key="1">
    <citation type="submission" date="2017-01" db="EMBL/GenBank/DDBJ databases">
        <title>The cable genome- insights into the physiology and evolution of filamentous bacteria capable of sulfide oxidation via long distance electron transfer.</title>
        <authorList>
            <person name="Schreiber L."/>
            <person name="Bjerg J.T."/>
            <person name="Boggild A."/>
            <person name="Van De Vossenberg J."/>
            <person name="Meysman F."/>
            <person name="Nielsen L.P."/>
            <person name="Schramm A."/>
            <person name="Kjeldsen K.U."/>
        </authorList>
    </citation>
    <scope>NUCLEOTIDE SEQUENCE [LARGE SCALE GENOMIC DNA]</scope>
    <source>
        <strain evidence="1">A1</strain>
    </source>
</reference>
<gene>
    <name evidence="1" type="ORF">VT98_11641</name>
</gene>
<comment type="caution">
    <text evidence="1">The sequence shown here is derived from an EMBL/GenBank/DDBJ whole genome shotgun (WGS) entry which is preliminary data.</text>
</comment>
<organism evidence="1 2">
    <name type="scientific">Candidatus Electrothrix communis</name>
    <dbReference type="NCBI Taxonomy" id="1859133"/>
    <lineage>
        <taxon>Bacteria</taxon>
        <taxon>Pseudomonadati</taxon>
        <taxon>Thermodesulfobacteriota</taxon>
        <taxon>Desulfobulbia</taxon>
        <taxon>Desulfobulbales</taxon>
        <taxon>Desulfobulbaceae</taxon>
        <taxon>Candidatus Electrothrix</taxon>
    </lineage>
</organism>
<dbReference type="Proteomes" id="UP000288086">
    <property type="component" value="Unassembled WGS sequence"/>
</dbReference>
<dbReference type="EMBL" id="MTKP01000164">
    <property type="protein sequence ID" value="RWX48352.1"/>
    <property type="molecule type" value="Genomic_DNA"/>
</dbReference>
<feature type="non-terminal residue" evidence="1">
    <location>
        <position position="182"/>
    </location>
</feature>
<evidence type="ECO:0008006" key="3">
    <source>
        <dbReference type="Google" id="ProtNLM"/>
    </source>
</evidence>
<protein>
    <recommendedName>
        <fullName evidence="3">Trypsin-like peptidase domain-containing protein</fullName>
    </recommendedName>
</protein>
<sequence>MRKAVQSRIVRIALPTQSDGKKTHRYFSGYILGNGIIITCRHGFEDGKYDNQRPVRVRIKSEDSKGLDHKISFQATTLQGLASEEIILFESKNYDIVLLQCEQATGNFESLLFNELEEPGDWKGGGYPYYNRKNRDTAGLELFSGSFEAVVSEGKHLQLNVITELPRMEDWREASGSPILPV</sequence>
<name>A0A3S3R275_9BACT</name>
<accession>A0A3S3R275</accession>
<proteinExistence type="predicted"/>
<evidence type="ECO:0000313" key="2">
    <source>
        <dbReference type="Proteomes" id="UP000288086"/>
    </source>
</evidence>
<keyword evidence="2" id="KW-1185">Reference proteome</keyword>
<evidence type="ECO:0000313" key="1">
    <source>
        <dbReference type="EMBL" id="RWX48352.1"/>
    </source>
</evidence>